<dbReference type="Proteomes" id="UP000375525">
    <property type="component" value="Unassembled WGS sequence"/>
</dbReference>
<evidence type="ECO:0000313" key="1">
    <source>
        <dbReference type="EMBL" id="VVP44971.1"/>
    </source>
</evidence>
<gene>
    <name evidence="1" type="ORF">PS880_05046</name>
</gene>
<dbReference type="EMBL" id="CABVIH010000029">
    <property type="protein sequence ID" value="VVP44971.1"/>
    <property type="molecule type" value="Genomic_DNA"/>
</dbReference>
<dbReference type="RefSeq" id="WP_150781920.1">
    <property type="nucleotide sequence ID" value="NZ_CABVIH010000029.1"/>
</dbReference>
<reference evidence="1 2" key="1">
    <citation type="submission" date="2019-09" db="EMBL/GenBank/DDBJ databases">
        <authorList>
            <person name="Chandra G."/>
            <person name="Truman W A."/>
        </authorList>
    </citation>
    <scope>NUCLEOTIDE SEQUENCE [LARGE SCALE GENOMIC DNA]</scope>
    <source>
        <strain evidence="1">PS880</strain>
    </source>
</reference>
<accession>A0A5E7P6I8</accession>
<name>A0A5E7P6I8_PSEFL</name>
<organism evidence="1 2">
    <name type="scientific">Pseudomonas fluorescens</name>
    <dbReference type="NCBI Taxonomy" id="294"/>
    <lineage>
        <taxon>Bacteria</taxon>
        <taxon>Pseudomonadati</taxon>
        <taxon>Pseudomonadota</taxon>
        <taxon>Gammaproteobacteria</taxon>
        <taxon>Pseudomonadales</taxon>
        <taxon>Pseudomonadaceae</taxon>
        <taxon>Pseudomonas</taxon>
    </lineage>
</organism>
<sequence length="170" mass="18930">MPNTQIQMPTNVFVEAVHMATLPWHKRQESHPSVERIIDWWNTTSEPEFQCAYGFALYVQFGEEWLSGNPEEGWVDAPTWAKNSKPKAQASLASADMTFVFFKHSVDASEFAFDARAVDGSEGFSGGKGADETSGNTILTRYAHEALCLVPERFPALWRSVCGLATMPSH</sequence>
<proteinExistence type="predicted"/>
<evidence type="ECO:0000313" key="2">
    <source>
        <dbReference type="Proteomes" id="UP000375525"/>
    </source>
</evidence>
<protein>
    <submittedName>
        <fullName evidence="1">Uncharacterized protein</fullName>
    </submittedName>
</protein>
<dbReference type="AlphaFoldDB" id="A0A5E7P6I8"/>